<gene>
    <name evidence="2" type="ORF">FHR21_002590</name>
</gene>
<keyword evidence="3" id="KW-1185">Reference proteome</keyword>
<dbReference type="GO" id="GO:0050289">
    <property type="term" value="F:spermidine dehydrogenase activity"/>
    <property type="evidence" value="ECO:0007669"/>
    <property type="project" value="UniProtKB-EC"/>
</dbReference>
<proteinExistence type="predicted"/>
<organism evidence="2 3">
    <name type="scientific">Sphingopyxis panaciterrulae</name>
    <dbReference type="NCBI Taxonomy" id="462372"/>
    <lineage>
        <taxon>Bacteria</taxon>
        <taxon>Pseudomonadati</taxon>
        <taxon>Pseudomonadota</taxon>
        <taxon>Alphaproteobacteria</taxon>
        <taxon>Sphingomonadales</taxon>
        <taxon>Sphingomonadaceae</taxon>
        <taxon>Sphingopyxis</taxon>
    </lineage>
</organism>
<feature type="domain" description="Amine oxidase" evidence="1">
    <location>
        <begin position="391"/>
        <end position="639"/>
    </location>
</feature>
<dbReference type="SUPFAM" id="SSF51905">
    <property type="entry name" value="FAD/NAD(P)-binding domain"/>
    <property type="match status" value="1"/>
</dbReference>
<dbReference type="InterPro" id="IPR019546">
    <property type="entry name" value="TAT_signal_bac_arc"/>
</dbReference>
<dbReference type="EMBL" id="JACIJH010000008">
    <property type="protein sequence ID" value="MBB5707227.1"/>
    <property type="molecule type" value="Genomic_DNA"/>
</dbReference>
<evidence type="ECO:0000313" key="2">
    <source>
        <dbReference type="EMBL" id="MBB5707227.1"/>
    </source>
</evidence>
<dbReference type="AlphaFoldDB" id="A0A7W9B733"/>
<dbReference type="EC" id="1.5.99.6" evidence="2"/>
<dbReference type="NCBIfam" id="TIGR01409">
    <property type="entry name" value="TAT_signal_seq"/>
    <property type="match status" value="1"/>
</dbReference>
<dbReference type="Proteomes" id="UP000537161">
    <property type="component" value="Unassembled WGS sequence"/>
</dbReference>
<dbReference type="Pfam" id="PF01593">
    <property type="entry name" value="Amino_oxidase"/>
    <property type="match status" value="1"/>
</dbReference>
<dbReference type="Gene3D" id="3.50.50.60">
    <property type="entry name" value="FAD/NAD(P)-binding domain"/>
    <property type="match status" value="1"/>
</dbReference>
<dbReference type="InterPro" id="IPR006311">
    <property type="entry name" value="TAT_signal"/>
</dbReference>
<dbReference type="RefSeq" id="WP_184098898.1">
    <property type="nucleotide sequence ID" value="NZ_JACIJH010000008.1"/>
</dbReference>
<dbReference type="InterPro" id="IPR036188">
    <property type="entry name" value="FAD/NAD-bd_sf"/>
</dbReference>
<name>A0A7W9B733_9SPHN</name>
<comment type="caution">
    <text evidence="2">The sequence shown here is derived from an EMBL/GenBank/DDBJ whole genome shotgun (WGS) entry which is preliminary data.</text>
</comment>
<protein>
    <submittedName>
        <fullName evidence="2">Spermidine dehydrogenase</fullName>
        <ecNumber evidence="2">1.5.99.6</ecNumber>
    </submittedName>
</protein>
<dbReference type="Pfam" id="PF13450">
    <property type="entry name" value="NAD_binding_8"/>
    <property type="match status" value="1"/>
</dbReference>
<dbReference type="InterPro" id="IPR002937">
    <property type="entry name" value="Amino_oxidase"/>
</dbReference>
<accession>A0A7W9B733</accession>
<reference evidence="2 3" key="1">
    <citation type="submission" date="2020-08" db="EMBL/GenBank/DDBJ databases">
        <title>Genomic Encyclopedia of Type Strains, Phase IV (KMG-IV): sequencing the most valuable type-strain genomes for metagenomic binning, comparative biology and taxonomic classification.</title>
        <authorList>
            <person name="Goeker M."/>
        </authorList>
    </citation>
    <scope>NUCLEOTIDE SEQUENCE [LARGE SCALE GENOMIC DNA]</scope>
    <source>
        <strain evidence="2 3">DSM 27163</strain>
    </source>
</reference>
<evidence type="ECO:0000259" key="1">
    <source>
        <dbReference type="Pfam" id="PF01593"/>
    </source>
</evidence>
<keyword evidence="2" id="KW-0560">Oxidoreductase</keyword>
<evidence type="ECO:0000313" key="3">
    <source>
        <dbReference type="Proteomes" id="UP000537161"/>
    </source>
</evidence>
<sequence length="644" mass="69091">MSHRKIASDPLGMTSAITRRDFINGVAAGSGAALLGACSGGDGASDPLSPSGSPWTGFGGVGDYRWSNGNTQAVMEAAHRFRDGAYPDASTVPVDETVDLVIVGGGFSGMTAAYEFSRRAGPGRTCLLLENHPIVGGEAKQNEFLVDGRRLTAPQGSNGALLLKDGYVKGSYGGELYDVYTDYYRELGIPAHAELEPVAGGAERYNLTDYHFSPMAPASEAGYGTAYHFPGRGWVRDPSKNGFADTPWPPAAQRDMDDFVHNRRDVLGKMRGAEAWLDSITYYDLLDRLGYGAEVRRYIDPYIAVANFGVCGNAISGLAAHRLGLPGTALPGVDHGDASHIGVVSFPGGNAAILRMMLARMIPGAIAGDGRLAALASGPIDFAKLDRAGAPLRIRGGATVTQVVHEGGPADAEHVLVTYARDGKLRKIRARSVVMASGGWVNRTIVGDLPDSHRQAYRAFHYGPVMIANVALRNWRFFDRLGFTAARWFEGLGWQVSVRRNVALGPTRALTPDDPTVLTFYIPFLDASLPASAQGPAARTRLLAASYGDFEWQLREQMTEMFGAAGFDARRDIAGIILNRWGHAFVAPQPGFFLGRDGLPPPAEVLRRPHGRIVFAHSELQGLMSMACAMMEGHRGARQAMAML</sequence>
<dbReference type="PROSITE" id="PS51318">
    <property type="entry name" value="TAT"/>
    <property type="match status" value="1"/>
</dbReference>